<feature type="transmembrane region" description="Helical" evidence="1">
    <location>
        <begin position="41"/>
        <end position="64"/>
    </location>
</feature>
<feature type="transmembrane region" description="Helical" evidence="1">
    <location>
        <begin position="84"/>
        <end position="104"/>
    </location>
</feature>
<sequence length="175" mass="18874">MSNLTLRTTFYSLTLALAFCNQAFGIYLCVVDTGYFSPNSWIFSIILTIFCFLTWIWASVLLAFNNRPTSTHALARASSHFYSFLLLTPIHLAIGIMVLSQIHYNCNTILYSDGEPDGCGTGATAGSLSIVQSIIAGLAIWSILRSVTGSPTGLKTNIASEASDNEKSAMLASQA</sequence>
<accession>A0A9P5ZCC4</accession>
<dbReference type="OrthoDB" id="2992074at2759"/>
<protein>
    <submittedName>
        <fullName evidence="2">Uncharacterized protein</fullName>
    </submittedName>
</protein>
<reference evidence="2" key="1">
    <citation type="submission" date="2020-11" db="EMBL/GenBank/DDBJ databases">
        <authorList>
            <consortium name="DOE Joint Genome Institute"/>
            <person name="Ahrendt S."/>
            <person name="Riley R."/>
            <person name="Andreopoulos W."/>
            <person name="Labutti K."/>
            <person name="Pangilinan J."/>
            <person name="Ruiz-Duenas F.J."/>
            <person name="Barrasa J.M."/>
            <person name="Sanchez-Garcia M."/>
            <person name="Camarero S."/>
            <person name="Miyauchi S."/>
            <person name="Serrano A."/>
            <person name="Linde D."/>
            <person name="Babiker R."/>
            <person name="Drula E."/>
            <person name="Ayuso-Fernandez I."/>
            <person name="Pacheco R."/>
            <person name="Padilla G."/>
            <person name="Ferreira P."/>
            <person name="Barriuso J."/>
            <person name="Kellner H."/>
            <person name="Castanera R."/>
            <person name="Alfaro M."/>
            <person name="Ramirez L."/>
            <person name="Pisabarro A.G."/>
            <person name="Kuo A."/>
            <person name="Tritt A."/>
            <person name="Lipzen A."/>
            <person name="He G."/>
            <person name="Yan M."/>
            <person name="Ng V."/>
            <person name="Cullen D."/>
            <person name="Martin F."/>
            <person name="Rosso M.-N."/>
            <person name="Henrissat B."/>
            <person name="Hibbett D."/>
            <person name="Martinez A.T."/>
            <person name="Grigoriev I.V."/>
        </authorList>
    </citation>
    <scope>NUCLEOTIDE SEQUENCE</scope>
    <source>
        <strain evidence="2">CIRM-BRFM 674</strain>
    </source>
</reference>
<dbReference type="Proteomes" id="UP000807469">
    <property type="component" value="Unassembled WGS sequence"/>
</dbReference>
<evidence type="ECO:0000313" key="2">
    <source>
        <dbReference type="EMBL" id="KAF9484847.1"/>
    </source>
</evidence>
<dbReference type="EMBL" id="MU155140">
    <property type="protein sequence ID" value="KAF9484847.1"/>
    <property type="molecule type" value="Genomic_DNA"/>
</dbReference>
<keyword evidence="1" id="KW-1133">Transmembrane helix</keyword>
<keyword evidence="1" id="KW-0472">Membrane</keyword>
<proteinExistence type="predicted"/>
<dbReference type="AlphaFoldDB" id="A0A9P5ZCC4"/>
<feature type="transmembrane region" description="Helical" evidence="1">
    <location>
        <begin position="124"/>
        <end position="144"/>
    </location>
</feature>
<name>A0A9P5ZCC4_9AGAR</name>
<organism evidence="2 3">
    <name type="scientific">Pholiota conissans</name>
    <dbReference type="NCBI Taxonomy" id="109636"/>
    <lineage>
        <taxon>Eukaryota</taxon>
        <taxon>Fungi</taxon>
        <taxon>Dikarya</taxon>
        <taxon>Basidiomycota</taxon>
        <taxon>Agaricomycotina</taxon>
        <taxon>Agaricomycetes</taxon>
        <taxon>Agaricomycetidae</taxon>
        <taxon>Agaricales</taxon>
        <taxon>Agaricineae</taxon>
        <taxon>Strophariaceae</taxon>
        <taxon>Pholiota</taxon>
    </lineage>
</organism>
<evidence type="ECO:0000256" key="1">
    <source>
        <dbReference type="SAM" id="Phobius"/>
    </source>
</evidence>
<comment type="caution">
    <text evidence="2">The sequence shown here is derived from an EMBL/GenBank/DDBJ whole genome shotgun (WGS) entry which is preliminary data.</text>
</comment>
<keyword evidence="1" id="KW-0812">Transmembrane</keyword>
<keyword evidence="3" id="KW-1185">Reference proteome</keyword>
<evidence type="ECO:0000313" key="3">
    <source>
        <dbReference type="Proteomes" id="UP000807469"/>
    </source>
</evidence>
<gene>
    <name evidence="2" type="ORF">BDN70DRAFT_872117</name>
</gene>